<evidence type="ECO:0000256" key="2">
    <source>
        <dbReference type="ARBA" id="ARBA00023002"/>
    </source>
</evidence>
<protein>
    <recommendedName>
        <fullName evidence="3">NmrA-like domain-containing protein</fullName>
    </recommendedName>
</protein>
<dbReference type="Pfam" id="PF05368">
    <property type="entry name" value="NmrA"/>
    <property type="match status" value="1"/>
</dbReference>
<keyword evidence="5" id="KW-1185">Reference proteome</keyword>
<dbReference type="InterPro" id="IPR051609">
    <property type="entry name" value="NmrA/Isoflavone_reductase-like"/>
</dbReference>
<dbReference type="AlphaFoldDB" id="A0A0H1BCP3"/>
<name>A0A0H1BCP3_9EURO</name>
<dbReference type="Gene3D" id="3.40.50.720">
    <property type="entry name" value="NAD(P)-binding Rossmann-like Domain"/>
    <property type="match status" value="1"/>
</dbReference>
<reference evidence="5" key="1">
    <citation type="journal article" date="2015" name="PLoS Genet.">
        <title>The dynamic genome and transcriptome of the human fungal pathogen Blastomyces and close relative Emmonsia.</title>
        <authorList>
            <person name="Munoz J.F."/>
            <person name="Gauthier G.M."/>
            <person name="Desjardins C.A."/>
            <person name="Gallo J.E."/>
            <person name="Holder J."/>
            <person name="Sullivan T.D."/>
            <person name="Marty A.J."/>
            <person name="Carmen J.C."/>
            <person name="Chen Z."/>
            <person name="Ding L."/>
            <person name="Gujja S."/>
            <person name="Magrini V."/>
            <person name="Misas E."/>
            <person name="Mitreva M."/>
            <person name="Priest M."/>
            <person name="Saif S."/>
            <person name="Whiston E.A."/>
            <person name="Young S."/>
            <person name="Zeng Q."/>
            <person name="Goldman W.E."/>
            <person name="Mardis E.R."/>
            <person name="Taylor J.W."/>
            <person name="McEwen J.G."/>
            <person name="Clay O.K."/>
            <person name="Klein B.S."/>
            <person name="Cuomo C.A."/>
        </authorList>
    </citation>
    <scope>NUCLEOTIDE SEQUENCE [LARGE SCALE GENOMIC DNA]</scope>
    <source>
        <strain evidence="5">UAMH 139</strain>
    </source>
</reference>
<dbReference type="STRING" id="2060906.A0A0H1BCP3"/>
<keyword evidence="2" id="KW-0560">Oxidoreductase</keyword>
<dbReference type="InterPro" id="IPR008030">
    <property type="entry name" value="NmrA-like"/>
</dbReference>
<organism evidence="4 5">
    <name type="scientific">Blastomyces silverae</name>
    <dbReference type="NCBI Taxonomy" id="2060906"/>
    <lineage>
        <taxon>Eukaryota</taxon>
        <taxon>Fungi</taxon>
        <taxon>Dikarya</taxon>
        <taxon>Ascomycota</taxon>
        <taxon>Pezizomycotina</taxon>
        <taxon>Eurotiomycetes</taxon>
        <taxon>Eurotiomycetidae</taxon>
        <taxon>Onygenales</taxon>
        <taxon>Ajellomycetaceae</taxon>
        <taxon>Blastomyces</taxon>
    </lineage>
</organism>
<dbReference type="InterPro" id="IPR045312">
    <property type="entry name" value="PCBER-like"/>
</dbReference>
<accession>A0A0H1BCP3</accession>
<dbReference type="PANTHER" id="PTHR47706:SF9">
    <property type="entry name" value="NMRA-LIKE DOMAIN-CONTAINING PROTEIN-RELATED"/>
    <property type="match status" value="1"/>
</dbReference>
<feature type="domain" description="NmrA-like" evidence="3">
    <location>
        <begin position="6"/>
        <end position="237"/>
    </location>
</feature>
<sequence>MATHIKTVMLIGAGGNLGPLVLAEFLKSTFDITVLAREASTSTYPKNITIAKSDFSASSLTEIFKGQDALISIVGPSAFADQKKIVDAAIAAGVKIFIPSEYGSDTRNPEVLKIAPILAGKRTLVEYLESQQDRITWTALIPGLFADWGITHGFLQYDIPSKSALVWDDGNVPVSMSTQPQVGRALVAILENPSATANQYVYVSSYTVTANEMVTALEKATGSKWNVRKIDLEQSLSEAKENLSRGQTGLDVIRDLIRAACYSQEAYCDFRKFLWNDRLGLKEESLEVVIKGLIE</sequence>
<proteinExistence type="predicted"/>
<evidence type="ECO:0000256" key="1">
    <source>
        <dbReference type="ARBA" id="ARBA00022857"/>
    </source>
</evidence>
<dbReference type="OrthoDB" id="9974981at2759"/>
<comment type="caution">
    <text evidence="4">The sequence shown here is derived from an EMBL/GenBank/DDBJ whole genome shotgun (WGS) entry which is preliminary data.</text>
</comment>
<gene>
    <name evidence="4" type="ORF">EMPG_15450</name>
</gene>
<evidence type="ECO:0000313" key="5">
    <source>
        <dbReference type="Proteomes" id="UP000053573"/>
    </source>
</evidence>
<evidence type="ECO:0000313" key="4">
    <source>
        <dbReference type="EMBL" id="KLJ09125.1"/>
    </source>
</evidence>
<dbReference type="GO" id="GO:0016491">
    <property type="term" value="F:oxidoreductase activity"/>
    <property type="evidence" value="ECO:0007669"/>
    <property type="project" value="UniProtKB-KW"/>
</dbReference>
<dbReference type="InterPro" id="IPR036291">
    <property type="entry name" value="NAD(P)-bd_dom_sf"/>
</dbReference>
<keyword evidence="1" id="KW-0521">NADP</keyword>
<dbReference type="Gene3D" id="3.90.25.10">
    <property type="entry name" value="UDP-galactose 4-epimerase, domain 1"/>
    <property type="match status" value="1"/>
</dbReference>
<dbReference type="PANTHER" id="PTHR47706">
    <property type="entry name" value="NMRA-LIKE FAMILY PROTEIN"/>
    <property type="match status" value="1"/>
</dbReference>
<dbReference type="SUPFAM" id="SSF51735">
    <property type="entry name" value="NAD(P)-binding Rossmann-fold domains"/>
    <property type="match status" value="1"/>
</dbReference>
<evidence type="ECO:0000259" key="3">
    <source>
        <dbReference type="Pfam" id="PF05368"/>
    </source>
</evidence>
<dbReference type="EMBL" id="LDEV01002425">
    <property type="protein sequence ID" value="KLJ09125.1"/>
    <property type="molecule type" value="Genomic_DNA"/>
</dbReference>
<dbReference type="CDD" id="cd05259">
    <property type="entry name" value="PCBER_SDR_a"/>
    <property type="match status" value="1"/>
</dbReference>
<dbReference type="Proteomes" id="UP000053573">
    <property type="component" value="Unassembled WGS sequence"/>
</dbReference>